<accession>A0A835GBB8</accession>
<dbReference type="EMBL" id="JACEFF010000372">
    <property type="protein sequence ID" value="KAH9638786.1"/>
    <property type="molecule type" value="Genomic_DNA"/>
</dbReference>
<reference evidence="2" key="1">
    <citation type="submission" date="2020-08" db="EMBL/GenBank/DDBJ databases">
        <title>Spodoptera exigua strain:BAW_Kor-Di-RS1 Genome sequencing and assembly.</title>
        <authorList>
            <person name="Kim J."/>
            <person name="Nam H.Y."/>
            <person name="Kwon M."/>
            <person name="Choi J.H."/>
            <person name="Cho S.R."/>
            <person name="Kim G.-H."/>
        </authorList>
    </citation>
    <scope>NUCLEOTIDE SEQUENCE</scope>
    <source>
        <strain evidence="2">BAW_Kor-Di-RS1</strain>
        <tissue evidence="2">Whole-body</tissue>
    </source>
</reference>
<protein>
    <submittedName>
        <fullName evidence="2">Uncharacterized protein</fullName>
    </submittedName>
</protein>
<evidence type="ECO:0000313" key="3">
    <source>
        <dbReference type="EMBL" id="KAH9638786.1"/>
    </source>
</evidence>
<dbReference type="Proteomes" id="UP000814243">
    <property type="component" value="Unassembled WGS sequence"/>
</dbReference>
<feature type="transmembrane region" description="Helical" evidence="1">
    <location>
        <begin position="12"/>
        <end position="31"/>
    </location>
</feature>
<dbReference type="AlphaFoldDB" id="A0A835GBB8"/>
<name>A0A835GBB8_SPOEX</name>
<comment type="caution">
    <text evidence="2">The sequence shown here is derived from an EMBL/GenBank/DDBJ whole genome shotgun (WGS) entry which is preliminary data.</text>
</comment>
<sequence length="76" mass="8176">MFTSYEVFATFGISAILSFTLSVALLLVLAAKRGLLRVGARNKPVKFNPLLIPGGPITPITSKIVELTPLKDPTHI</sequence>
<gene>
    <name evidence="3" type="ORF">HF086_002026</name>
    <name evidence="2" type="ORF">HW555_010316</name>
</gene>
<dbReference type="EMBL" id="JACKWZ010000253">
    <property type="protein sequence ID" value="KAF9410656.1"/>
    <property type="molecule type" value="Genomic_DNA"/>
</dbReference>
<keyword evidence="1" id="KW-0472">Membrane</keyword>
<organism evidence="2 4">
    <name type="scientific">Spodoptera exigua</name>
    <name type="common">Beet armyworm</name>
    <name type="synonym">Noctua fulgens</name>
    <dbReference type="NCBI Taxonomy" id="7107"/>
    <lineage>
        <taxon>Eukaryota</taxon>
        <taxon>Metazoa</taxon>
        <taxon>Ecdysozoa</taxon>
        <taxon>Arthropoda</taxon>
        <taxon>Hexapoda</taxon>
        <taxon>Insecta</taxon>
        <taxon>Pterygota</taxon>
        <taxon>Neoptera</taxon>
        <taxon>Endopterygota</taxon>
        <taxon>Lepidoptera</taxon>
        <taxon>Glossata</taxon>
        <taxon>Ditrysia</taxon>
        <taxon>Noctuoidea</taxon>
        <taxon>Noctuidae</taxon>
        <taxon>Amphipyrinae</taxon>
        <taxon>Spodoptera</taxon>
    </lineage>
</organism>
<proteinExistence type="predicted"/>
<keyword evidence="1" id="KW-0812">Transmembrane</keyword>
<reference evidence="3" key="2">
    <citation type="journal article" date="2021" name="G3 (Bethesda)">
        <title>Genome and transcriptome analysis of the beet armyworm Spodoptera exigua reveals targets for pest control. .</title>
        <authorList>
            <person name="Simon S."/>
            <person name="Breeschoten T."/>
            <person name="Jansen H.J."/>
            <person name="Dirks R.P."/>
            <person name="Schranz M.E."/>
            <person name="Ros V.I.D."/>
        </authorList>
    </citation>
    <scope>NUCLEOTIDE SEQUENCE</scope>
    <source>
        <strain evidence="3">TB_SE_WUR_2020</strain>
    </source>
</reference>
<evidence type="ECO:0000313" key="4">
    <source>
        <dbReference type="Proteomes" id="UP000648187"/>
    </source>
</evidence>
<keyword evidence="4" id="KW-1185">Reference proteome</keyword>
<evidence type="ECO:0000313" key="2">
    <source>
        <dbReference type="EMBL" id="KAF9410656.1"/>
    </source>
</evidence>
<dbReference type="Proteomes" id="UP000648187">
    <property type="component" value="Unassembled WGS sequence"/>
</dbReference>
<evidence type="ECO:0000256" key="1">
    <source>
        <dbReference type="SAM" id="Phobius"/>
    </source>
</evidence>
<keyword evidence="1" id="KW-1133">Transmembrane helix</keyword>